<dbReference type="GO" id="GO:0008270">
    <property type="term" value="F:zinc ion binding"/>
    <property type="evidence" value="ECO:0007669"/>
    <property type="project" value="UniProtKB-KW"/>
</dbReference>
<organism evidence="6">
    <name type="scientific">Amphimedon queenslandica</name>
    <name type="common">Sponge</name>
    <dbReference type="NCBI Taxonomy" id="400682"/>
    <lineage>
        <taxon>Eukaryota</taxon>
        <taxon>Metazoa</taxon>
        <taxon>Porifera</taxon>
        <taxon>Demospongiae</taxon>
        <taxon>Heteroscleromorpha</taxon>
        <taxon>Haplosclerida</taxon>
        <taxon>Niphatidae</taxon>
        <taxon>Amphimedon</taxon>
    </lineage>
</organism>
<dbReference type="KEGG" id="aqu:100631914"/>
<sequence>MGLCKCPKKRVTNLFCFVHRVNVCEDCMIRQHSRCIVHSYLQWLQDSDYESVCLLCAKSLDYGDVVRLCCHDLFHVSCLDGYVQSATGHSKSYLPSELKCPQCKDCLFPSSHVVSPIADQLRLILKNYWWGREGLGLETEMGEVTFEDDEILTTGEGLSTALDNQVTSTPLSNFQTSRDNHVTLELFEQPLNRGAERHNPVPIPSSDYLDEDKYKRKNPIIGMKHWFRSQQFSKLSLDDSNVTVKRNLIIFLIVCMAVMTLIVFMTRVSSRRDPSQNLDWKINPNIRTGQ</sequence>
<evidence type="ECO:0000256" key="1">
    <source>
        <dbReference type="ARBA" id="ARBA00022771"/>
    </source>
</evidence>
<dbReference type="InterPro" id="IPR058731">
    <property type="entry name" value="Znf-B_box_ZFPL1-like"/>
</dbReference>
<dbReference type="SUPFAM" id="SSF57850">
    <property type="entry name" value="RING/U-box"/>
    <property type="match status" value="1"/>
</dbReference>
<dbReference type="EnsemblMetazoa" id="Aqu2.1.28191_001">
    <property type="protein sequence ID" value="Aqu2.1.28191_001"/>
    <property type="gene ID" value="Aqu2.1.28191"/>
</dbReference>
<dbReference type="InParanoid" id="A0A1X7UKJ9"/>
<protein>
    <recommendedName>
        <fullName evidence="5">RING-type domain-containing protein</fullName>
    </recommendedName>
</protein>
<dbReference type="eggNOG" id="KOG3970">
    <property type="taxonomic scope" value="Eukaryota"/>
</dbReference>
<keyword evidence="2" id="KW-0862">Zinc</keyword>
<keyword evidence="4" id="KW-1133">Transmembrane helix</keyword>
<evidence type="ECO:0000313" key="7">
    <source>
        <dbReference type="Proteomes" id="UP000007879"/>
    </source>
</evidence>
<dbReference type="EnsemblMetazoa" id="XM_003387579.3">
    <property type="protein sequence ID" value="XP_003387627.1"/>
    <property type="gene ID" value="LOC100631914"/>
</dbReference>
<dbReference type="OrthoDB" id="1916590at2759"/>
<dbReference type="Gene3D" id="3.30.40.10">
    <property type="entry name" value="Zinc/RING finger domain, C3HC4 (zinc finger)"/>
    <property type="match status" value="1"/>
</dbReference>
<keyword evidence="1 3" id="KW-0479">Metal-binding</keyword>
<accession>A0A1X7UKJ9</accession>
<proteinExistence type="predicted"/>
<dbReference type="CDD" id="cd16487">
    <property type="entry name" value="mRING-H2-C3DHC3_ZFPL1"/>
    <property type="match status" value="1"/>
</dbReference>
<dbReference type="STRING" id="400682.A0A1X7UKJ9"/>
<evidence type="ECO:0000256" key="4">
    <source>
        <dbReference type="SAM" id="Phobius"/>
    </source>
</evidence>
<dbReference type="GO" id="GO:0005794">
    <property type="term" value="C:Golgi apparatus"/>
    <property type="evidence" value="ECO:0007669"/>
    <property type="project" value="TreeGrafter"/>
</dbReference>
<evidence type="ECO:0000313" key="6">
    <source>
        <dbReference type="EnsemblMetazoa" id="Aqu2.1.28191_001"/>
    </source>
</evidence>
<dbReference type="PROSITE" id="PS50089">
    <property type="entry name" value="ZF_RING_2"/>
    <property type="match status" value="1"/>
</dbReference>
<dbReference type="InterPro" id="IPR039043">
    <property type="entry name" value="ZFPL1"/>
</dbReference>
<dbReference type="PANTHER" id="PTHR12981">
    <property type="entry name" value="ZINC FINGER PROTEIN-LIKE 1"/>
    <property type="match status" value="1"/>
</dbReference>
<keyword evidence="4" id="KW-0812">Transmembrane</keyword>
<dbReference type="Proteomes" id="UP000007879">
    <property type="component" value="Unassembled WGS sequence"/>
</dbReference>
<feature type="domain" description="RING-type" evidence="5">
    <location>
        <begin position="53"/>
        <end position="104"/>
    </location>
</feature>
<dbReference type="GO" id="GO:0016020">
    <property type="term" value="C:membrane"/>
    <property type="evidence" value="ECO:0007669"/>
    <property type="project" value="UniProtKB-SubCell"/>
</dbReference>
<dbReference type="OMA" id="ICSECIF"/>
<evidence type="ECO:0000259" key="5">
    <source>
        <dbReference type="PROSITE" id="PS50089"/>
    </source>
</evidence>
<dbReference type="Pfam" id="PF25993">
    <property type="entry name" value="zf-B_box_ZFPL1"/>
    <property type="match status" value="1"/>
</dbReference>
<evidence type="ECO:0000256" key="2">
    <source>
        <dbReference type="ARBA" id="ARBA00022833"/>
    </source>
</evidence>
<feature type="transmembrane region" description="Helical" evidence="4">
    <location>
        <begin position="248"/>
        <end position="266"/>
    </location>
</feature>
<keyword evidence="7" id="KW-1185">Reference proteome</keyword>
<dbReference type="InterPro" id="IPR013083">
    <property type="entry name" value="Znf_RING/FYVE/PHD"/>
</dbReference>
<dbReference type="InterPro" id="IPR001841">
    <property type="entry name" value="Znf_RING"/>
</dbReference>
<dbReference type="AlphaFoldDB" id="A0A1X7UKJ9"/>
<dbReference type="PANTHER" id="PTHR12981:SF0">
    <property type="entry name" value="ZINC FINGER PROTEIN-LIKE 1"/>
    <property type="match status" value="1"/>
</dbReference>
<gene>
    <name evidence="6" type="primary">100631914</name>
</gene>
<reference evidence="7" key="1">
    <citation type="journal article" date="2010" name="Nature">
        <title>The Amphimedon queenslandica genome and the evolution of animal complexity.</title>
        <authorList>
            <person name="Srivastava M."/>
            <person name="Simakov O."/>
            <person name="Chapman J."/>
            <person name="Fahey B."/>
            <person name="Gauthier M.E."/>
            <person name="Mitros T."/>
            <person name="Richards G.S."/>
            <person name="Conaco C."/>
            <person name="Dacre M."/>
            <person name="Hellsten U."/>
            <person name="Larroux C."/>
            <person name="Putnam N.H."/>
            <person name="Stanke M."/>
            <person name="Adamska M."/>
            <person name="Darling A."/>
            <person name="Degnan S.M."/>
            <person name="Oakley T.H."/>
            <person name="Plachetzki D.C."/>
            <person name="Zhai Y."/>
            <person name="Adamski M."/>
            <person name="Calcino A."/>
            <person name="Cummins S.F."/>
            <person name="Goodstein D.M."/>
            <person name="Harris C."/>
            <person name="Jackson D.J."/>
            <person name="Leys S.P."/>
            <person name="Shu S."/>
            <person name="Woodcroft B.J."/>
            <person name="Vervoort M."/>
            <person name="Kosik K.S."/>
            <person name="Manning G."/>
            <person name="Degnan B.M."/>
            <person name="Rokhsar D.S."/>
        </authorList>
    </citation>
    <scope>NUCLEOTIDE SEQUENCE [LARGE SCALE GENOMIC DNA]</scope>
</reference>
<keyword evidence="4" id="KW-0472">Membrane</keyword>
<reference evidence="6" key="2">
    <citation type="submission" date="2017-05" db="UniProtKB">
        <authorList>
            <consortium name="EnsemblMetazoa"/>
        </authorList>
    </citation>
    <scope>IDENTIFICATION</scope>
</reference>
<name>A0A1X7UKJ9_AMPQE</name>
<evidence type="ECO:0000256" key="3">
    <source>
        <dbReference type="PROSITE-ProRule" id="PRU00175"/>
    </source>
</evidence>
<keyword evidence="1 3" id="KW-0863">Zinc-finger</keyword>